<organism evidence="3 4">
    <name type="scientific">Mycobacterium bourgelatii</name>
    <dbReference type="NCBI Taxonomy" id="1273442"/>
    <lineage>
        <taxon>Bacteria</taxon>
        <taxon>Bacillati</taxon>
        <taxon>Actinomycetota</taxon>
        <taxon>Actinomycetes</taxon>
        <taxon>Mycobacteriales</taxon>
        <taxon>Mycobacteriaceae</taxon>
        <taxon>Mycobacterium</taxon>
    </lineage>
</organism>
<evidence type="ECO:0000259" key="2">
    <source>
        <dbReference type="Pfam" id="PF00934"/>
    </source>
</evidence>
<feature type="signal peptide" evidence="1">
    <location>
        <begin position="1"/>
        <end position="26"/>
    </location>
</feature>
<dbReference type="Gene3D" id="1.10.287.850">
    <property type="entry name" value="HP0062-like domain"/>
    <property type="match status" value="1"/>
</dbReference>
<dbReference type="Proteomes" id="UP000465360">
    <property type="component" value="Unassembled WGS sequence"/>
</dbReference>
<reference evidence="3 4" key="1">
    <citation type="journal article" date="2019" name="Emerg. Microbes Infect.">
        <title>Comprehensive subspecies identification of 175 nontuberculous mycobacteria species based on 7547 genomic profiles.</title>
        <authorList>
            <person name="Matsumoto Y."/>
            <person name="Kinjo T."/>
            <person name="Motooka D."/>
            <person name="Nabeya D."/>
            <person name="Jung N."/>
            <person name="Uechi K."/>
            <person name="Horii T."/>
            <person name="Iida T."/>
            <person name="Fujita J."/>
            <person name="Nakamura S."/>
        </authorList>
    </citation>
    <scope>NUCLEOTIDE SEQUENCE [LARGE SCALE GENOMIC DNA]</scope>
    <source>
        <strain evidence="3 4">JCM 30725</strain>
    </source>
</reference>
<evidence type="ECO:0000256" key="1">
    <source>
        <dbReference type="SAM" id="SignalP"/>
    </source>
</evidence>
<name>A0A7I9YPS0_MYCBU</name>
<proteinExistence type="predicted"/>
<dbReference type="AlphaFoldDB" id="A0A7I9YPS0"/>
<accession>A0A7I9YPS0</accession>
<evidence type="ECO:0000313" key="4">
    <source>
        <dbReference type="Proteomes" id="UP000465360"/>
    </source>
</evidence>
<keyword evidence="1" id="KW-0732">Signal</keyword>
<keyword evidence="4" id="KW-1185">Reference proteome</keyword>
<dbReference type="InterPro" id="IPR038332">
    <property type="entry name" value="PPE_sf"/>
</dbReference>
<sequence length="99" mass="9665">MSYVSTHPAALALAAGQLHSVGSAMAAQNAAAAPLTTGLAPAATDAVSTLTATQFSAQAALYQAVTAQAAAIHEMFVATLDAAAGSYATTEAANAITTR</sequence>
<protein>
    <submittedName>
        <fullName evidence="3">PE family protein</fullName>
    </submittedName>
</protein>
<dbReference type="SUPFAM" id="SSF140459">
    <property type="entry name" value="PE/PPE dimer-like"/>
    <property type="match status" value="1"/>
</dbReference>
<feature type="domain" description="PE" evidence="2">
    <location>
        <begin position="4"/>
        <end position="94"/>
    </location>
</feature>
<dbReference type="Pfam" id="PF00934">
    <property type="entry name" value="PE"/>
    <property type="match status" value="1"/>
</dbReference>
<comment type="caution">
    <text evidence="3">The sequence shown here is derived from an EMBL/GenBank/DDBJ whole genome shotgun (WGS) entry which is preliminary data.</text>
</comment>
<dbReference type="RefSeq" id="WP_163712699.1">
    <property type="nucleotide sequence ID" value="NZ_BLKZ01000001.1"/>
</dbReference>
<dbReference type="InterPro" id="IPR000084">
    <property type="entry name" value="PE-PGRS_N"/>
</dbReference>
<gene>
    <name evidence="3" type="primary">PE18_2</name>
    <name evidence="3" type="ORF">MBOU_27110</name>
</gene>
<evidence type="ECO:0000313" key="3">
    <source>
        <dbReference type="EMBL" id="GFG90669.1"/>
    </source>
</evidence>
<dbReference type="EMBL" id="BLKZ01000001">
    <property type="protein sequence ID" value="GFG90669.1"/>
    <property type="molecule type" value="Genomic_DNA"/>
</dbReference>
<feature type="chain" id="PRO_5029710435" evidence="1">
    <location>
        <begin position="27"/>
        <end position="99"/>
    </location>
</feature>